<feature type="domain" description="Pre-SET" evidence="12">
    <location>
        <begin position="867"/>
        <end position="927"/>
    </location>
</feature>
<feature type="region of interest" description="Disordered" evidence="10">
    <location>
        <begin position="96"/>
        <end position="124"/>
    </location>
</feature>
<dbReference type="SUPFAM" id="SSF88697">
    <property type="entry name" value="PUA domain-like"/>
    <property type="match status" value="1"/>
</dbReference>
<dbReference type="Pfam" id="PF02182">
    <property type="entry name" value="SAD_SRA"/>
    <property type="match status" value="1"/>
</dbReference>
<dbReference type="GO" id="GO:0005634">
    <property type="term" value="C:nucleus"/>
    <property type="evidence" value="ECO:0007669"/>
    <property type="project" value="UniProtKB-SubCell"/>
</dbReference>
<dbReference type="InterPro" id="IPR001214">
    <property type="entry name" value="SET_dom"/>
</dbReference>
<dbReference type="GO" id="GO:0003690">
    <property type="term" value="F:double-stranded DNA binding"/>
    <property type="evidence" value="ECO:0007669"/>
    <property type="project" value="TreeGrafter"/>
</dbReference>
<dbReference type="Gene3D" id="2.30.280.10">
    <property type="entry name" value="SRA-YDG"/>
    <property type="match status" value="1"/>
</dbReference>
<dbReference type="PROSITE" id="PS50868">
    <property type="entry name" value="POST_SET"/>
    <property type="match status" value="1"/>
</dbReference>
<name>A0AAV5JIY9_9ROSI</name>
<evidence type="ECO:0008006" key="17">
    <source>
        <dbReference type="Google" id="ProtNLM"/>
    </source>
</evidence>
<feature type="domain" description="YDG" evidence="14">
    <location>
        <begin position="650"/>
        <end position="797"/>
    </location>
</feature>
<dbReference type="PROSITE" id="PS50867">
    <property type="entry name" value="PRE_SET"/>
    <property type="match status" value="1"/>
</dbReference>
<dbReference type="InterPro" id="IPR003616">
    <property type="entry name" value="Post-SET_dom"/>
</dbReference>
<dbReference type="InterPro" id="IPR051357">
    <property type="entry name" value="H3K9_HMTase_SUVAR3-9"/>
</dbReference>
<dbReference type="Proteomes" id="UP001054252">
    <property type="component" value="Unassembled WGS sequence"/>
</dbReference>
<organism evidence="15 16">
    <name type="scientific">Rubroshorea leprosula</name>
    <dbReference type="NCBI Taxonomy" id="152421"/>
    <lineage>
        <taxon>Eukaryota</taxon>
        <taxon>Viridiplantae</taxon>
        <taxon>Streptophyta</taxon>
        <taxon>Embryophyta</taxon>
        <taxon>Tracheophyta</taxon>
        <taxon>Spermatophyta</taxon>
        <taxon>Magnoliopsida</taxon>
        <taxon>eudicotyledons</taxon>
        <taxon>Gunneridae</taxon>
        <taxon>Pentapetalae</taxon>
        <taxon>rosids</taxon>
        <taxon>malvids</taxon>
        <taxon>Malvales</taxon>
        <taxon>Dipterocarpaceae</taxon>
        <taxon>Rubroshorea</taxon>
    </lineage>
</organism>
<protein>
    <recommendedName>
        <fullName evidence="17">Histone-lysine N-methyltransferase, H3 lysine-9 specific SUVH6</fullName>
    </recommendedName>
</protein>
<dbReference type="GO" id="GO:0008270">
    <property type="term" value="F:zinc ion binding"/>
    <property type="evidence" value="ECO:0007669"/>
    <property type="project" value="InterPro"/>
</dbReference>
<feature type="region of interest" description="Disordered" evidence="10">
    <location>
        <begin position="483"/>
        <end position="505"/>
    </location>
</feature>
<reference evidence="15 16" key="1">
    <citation type="journal article" date="2021" name="Commun. Biol.">
        <title>The genome of Shorea leprosula (Dipterocarpaceae) highlights the ecological relevance of drought in aseasonal tropical rainforests.</title>
        <authorList>
            <person name="Ng K.K.S."/>
            <person name="Kobayashi M.J."/>
            <person name="Fawcett J.A."/>
            <person name="Hatakeyama M."/>
            <person name="Paape T."/>
            <person name="Ng C.H."/>
            <person name="Ang C.C."/>
            <person name="Tnah L.H."/>
            <person name="Lee C.T."/>
            <person name="Nishiyama T."/>
            <person name="Sese J."/>
            <person name="O'Brien M.J."/>
            <person name="Copetti D."/>
            <person name="Mohd Noor M.I."/>
            <person name="Ong R.C."/>
            <person name="Putra M."/>
            <person name="Sireger I.Z."/>
            <person name="Indrioko S."/>
            <person name="Kosugi Y."/>
            <person name="Izuno A."/>
            <person name="Isagi Y."/>
            <person name="Lee S.L."/>
            <person name="Shimizu K.K."/>
        </authorList>
    </citation>
    <scope>NUCLEOTIDE SEQUENCE [LARGE SCALE GENOMIC DNA]</scope>
    <source>
        <strain evidence="15">214</strain>
    </source>
</reference>
<evidence type="ECO:0000259" key="13">
    <source>
        <dbReference type="PROSITE" id="PS50868"/>
    </source>
</evidence>
<feature type="domain" description="Post-SET" evidence="13">
    <location>
        <begin position="1087"/>
        <end position="1103"/>
    </location>
</feature>
<evidence type="ECO:0000256" key="8">
    <source>
        <dbReference type="ARBA" id="ARBA00023328"/>
    </source>
</evidence>
<dbReference type="InterPro" id="IPR046341">
    <property type="entry name" value="SET_dom_sf"/>
</dbReference>
<dbReference type="InterPro" id="IPR015947">
    <property type="entry name" value="PUA-like_sf"/>
</dbReference>
<dbReference type="SUPFAM" id="SSF82199">
    <property type="entry name" value="SET domain"/>
    <property type="match status" value="1"/>
</dbReference>
<dbReference type="Gene3D" id="2.170.270.10">
    <property type="entry name" value="SET domain"/>
    <property type="match status" value="1"/>
</dbReference>
<dbReference type="PROSITE" id="PS51575">
    <property type="entry name" value="SAM_MT43_SUVAR39_2"/>
    <property type="match status" value="1"/>
</dbReference>
<dbReference type="GO" id="GO:0032259">
    <property type="term" value="P:methylation"/>
    <property type="evidence" value="ECO:0007669"/>
    <property type="project" value="UniProtKB-KW"/>
</dbReference>
<dbReference type="SMART" id="SM00508">
    <property type="entry name" value="PostSET"/>
    <property type="match status" value="1"/>
</dbReference>
<evidence type="ECO:0000256" key="10">
    <source>
        <dbReference type="SAM" id="MobiDB-lite"/>
    </source>
</evidence>
<dbReference type="SMART" id="SM00466">
    <property type="entry name" value="SRA"/>
    <property type="match status" value="1"/>
</dbReference>
<evidence type="ECO:0000256" key="6">
    <source>
        <dbReference type="ARBA" id="ARBA00022853"/>
    </source>
</evidence>
<keyword evidence="5" id="KW-0949">S-adenosyl-L-methionine</keyword>
<keyword evidence="3" id="KW-0489">Methyltransferase</keyword>
<evidence type="ECO:0000256" key="2">
    <source>
        <dbReference type="ARBA" id="ARBA00022454"/>
    </source>
</evidence>
<dbReference type="AlphaFoldDB" id="A0AAV5JIY9"/>
<keyword evidence="2" id="KW-0158">Chromosome</keyword>
<dbReference type="GO" id="GO:0000775">
    <property type="term" value="C:chromosome, centromeric region"/>
    <property type="evidence" value="ECO:0007669"/>
    <property type="project" value="UniProtKB-SubCell"/>
</dbReference>
<keyword evidence="7 9" id="KW-0539">Nucleus</keyword>
<dbReference type="PROSITE" id="PS51015">
    <property type="entry name" value="YDG"/>
    <property type="match status" value="1"/>
</dbReference>
<evidence type="ECO:0000256" key="5">
    <source>
        <dbReference type="ARBA" id="ARBA00022691"/>
    </source>
</evidence>
<evidence type="ECO:0000256" key="7">
    <source>
        <dbReference type="ARBA" id="ARBA00023242"/>
    </source>
</evidence>
<sequence length="1103" mass="122081">MGVVDTMLQKESWVSFSNGSHSVGMSEKLPSEKGHVVPHSIAPPKYKRRKVCVVRDFPPGCRRNAAVTRQSKQSAPLGKTVARVKHGDLLETVRDFPPGCGPNAASVSRPSEEAGLGNTVDKEKNGDVLETVQEQLGETGLESQGTSVLKSSMTTEVLQHPNHLVSKVEKPVLMSDQVGGDGACTRKLCTELETAECLNFKISDLNNVDVAASEGKMTCLEKLKPRKYPPRRKVSAIRDFPPFCGRNALSLPEEERMRAAALQKKKSLDKEKFGKEDQGDVKQVKKAIQDGGDAIQDGVGHDSSELIGDKIISEHEELAAKEIREKGAVGTSSGKEIKVEIEDMGKKGTDSHQIYQSEFASKSNIVTEIENADLQGLEKNTTHEKVLRCDALVHTEKKSLKKKSFPLSCYKDQLSEGNQESSETSSVRLLVQGLMALSNCPWRQRKSACNSKLLHGSNGREGQGHDFTSLKQIKSAEKVVNNAAKDSGGTHRKTKPVGSGERGAKKRHLVLSPQPISMVAPIKSEGENFEETCAEKNPSPTRSDMNELDLWDKKDSLQHDGICKNDVKRHNYSVSLPPSCPSNATGETHDRNKVREVLRLFHTVCRKLLQEEESGLKREEGNKRSRIDYQAAKILKAEGKYVNTGKQIIGPVPGVEVGDEFQYFVELNIIGLHRQSQSGIDYLKQGDKILATSIIASGGYDNDLYNSDILSYMGQGGRVMQKDKPPEDQKLERGNLALANSKVEHNPVRVIRGEGKSSDSSDSRGKRYVYHGLYLVEEYKQEPGPHGKLVYKFKLVRIPGQPELAWKVVKRSTKSKVREGLCVNDISQGKELIPICAINTIDNEKPPPFEYVTSMIYPDRYSPVPPEGCDCTHGCSDMRKCSCVMKNGGEIPYNRNGAIVEAKPLVYECGPTCKCPPSCHNRVSQHGIKIQLEIFKTESRGWGVRSLNSISSGSFICEYVGELLEEKEAEQRTGNDEYLFDIGNNCHDNSLWGEVTELMLDASSGSSQVVQESGYTIDAAQKGNVGRFINHSCSPNLYAQNVLYDHKDMRIPHIMLFAAENIPPLQELTYHYNYMIDQVFDADGNVKKKPCYCGSSECTGRMY</sequence>
<evidence type="ECO:0000256" key="9">
    <source>
        <dbReference type="PROSITE-ProRule" id="PRU00358"/>
    </source>
</evidence>
<evidence type="ECO:0000256" key="4">
    <source>
        <dbReference type="ARBA" id="ARBA00022679"/>
    </source>
</evidence>
<dbReference type="InterPro" id="IPR036987">
    <property type="entry name" value="SRA-YDG_sf"/>
</dbReference>
<dbReference type="GO" id="GO:0042054">
    <property type="term" value="F:histone methyltransferase activity"/>
    <property type="evidence" value="ECO:0007669"/>
    <property type="project" value="InterPro"/>
</dbReference>
<feature type="domain" description="SET" evidence="11">
    <location>
        <begin position="930"/>
        <end position="1073"/>
    </location>
</feature>
<keyword evidence="8" id="KW-0137">Centromere</keyword>
<proteinExistence type="predicted"/>
<dbReference type="InterPro" id="IPR025794">
    <property type="entry name" value="H3-K9-MeTrfase_plant"/>
</dbReference>
<evidence type="ECO:0000259" key="11">
    <source>
        <dbReference type="PROSITE" id="PS50280"/>
    </source>
</evidence>
<accession>A0AAV5JIY9</accession>
<evidence type="ECO:0000256" key="3">
    <source>
        <dbReference type="ARBA" id="ARBA00022603"/>
    </source>
</evidence>
<comment type="subcellular location">
    <subcellularLocation>
        <location evidence="1">Chromosome</location>
        <location evidence="1">Centromere</location>
    </subcellularLocation>
    <subcellularLocation>
        <location evidence="9">Nucleus</location>
    </subcellularLocation>
</comment>
<dbReference type="SMART" id="SM00468">
    <property type="entry name" value="PreSET"/>
    <property type="match status" value="1"/>
</dbReference>
<dbReference type="InterPro" id="IPR003105">
    <property type="entry name" value="SRA_YDG"/>
</dbReference>
<evidence type="ECO:0000313" key="15">
    <source>
        <dbReference type="EMBL" id="GKV10785.1"/>
    </source>
</evidence>
<keyword evidence="16" id="KW-1185">Reference proteome</keyword>
<dbReference type="Pfam" id="PF00856">
    <property type="entry name" value="SET"/>
    <property type="match status" value="1"/>
</dbReference>
<dbReference type="SMART" id="SM00317">
    <property type="entry name" value="SET"/>
    <property type="match status" value="1"/>
</dbReference>
<evidence type="ECO:0000259" key="12">
    <source>
        <dbReference type="PROSITE" id="PS50867"/>
    </source>
</evidence>
<gene>
    <name evidence="15" type="ORF">SLEP1_g22103</name>
</gene>
<dbReference type="PROSITE" id="PS50280">
    <property type="entry name" value="SET"/>
    <property type="match status" value="1"/>
</dbReference>
<dbReference type="CDD" id="cd10545">
    <property type="entry name" value="SET_AtSUVH-like"/>
    <property type="match status" value="1"/>
</dbReference>
<comment type="caution">
    <text evidence="15">The sequence shown here is derived from an EMBL/GenBank/DDBJ whole genome shotgun (WGS) entry which is preliminary data.</text>
</comment>
<dbReference type="InterPro" id="IPR007728">
    <property type="entry name" value="Pre-SET_dom"/>
</dbReference>
<dbReference type="EMBL" id="BPVZ01000032">
    <property type="protein sequence ID" value="GKV10785.1"/>
    <property type="molecule type" value="Genomic_DNA"/>
</dbReference>
<dbReference type="PANTHER" id="PTHR45660:SF46">
    <property type="entry name" value="HISTONE-LYSINE N-METHYLTRANSFERASE, H3 LYSINE-9 SPECIFIC SUVH6"/>
    <property type="match status" value="1"/>
</dbReference>
<dbReference type="PANTHER" id="PTHR45660">
    <property type="entry name" value="HISTONE-LYSINE N-METHYLTRANSFERASE SETMAR"/>
    <property type="match status" value="1"/>
</dbReference>
<keyword evidence="6" id="KW-0156">Chromatin regulator</keyword>
<evidence type="ECO:0000259" key="14">
    <source>
        <dbReference type="PROSITE" id="PS51015"/>
    </source>
</evidence>
<dbReference type="Pfam" id="PF05033">
    <property type="entry name" value="Pre-SET"/>
    <property type="match status" value="1"/>
</dbReference>
<evidence type="ECO:0000256" key="1">
    <source>
        <dbReference type="ARBA" id="ARBA00004584"/>
    </source>
</evidence>
<keyword evidence="4" id="KW-0808">Transferase</keyword>
<evidence type="ECO:0000313" key="16">
    <source>
        <dbReference type="Proteomes" id="UP001054252"/>
    </source>
</evidence>